<evidence type="ECO:0000313" key="2">
    <source>
        <dbReference type="Proteomes" id="UP000636891"/>
    </source>
</evidence>
<sequence>MTNAFFHSEHAGRVVVRWFAVAAFSAFSAGCGRPAAVSDGVAERVVIGADTVVVCDLNKIRDTIDLPLSELTAEKLRIVKLETRPEAFFKPSKTFVSENYIGVVGYEPASFKLFDGNGKFLNDIGTQGRGPNEYRNIYWAQIDEGSGRVFILPWQSDRILVFGLDGSSLPSIPLPCRSPKGIFRANPDSTVSVSVLPFENAGIESFVWNQDMQGNVVARIDAAPFRIKADFGNEMASENATRFEPVLMYSDGHRPDSLRYYDPQANRLVPVFAVRHLAERKPIYPKYAETGDYFWASFSQTMEQTGAHSFTSSAPVFFLVDKNDLTGAYFKLKLDELADIAVWPGHLQDGYFLWNVPAITLKKSLRGILDAGYDADPQAVEKIRRLDAELDDEDNNVVIYARLK</sequence>
<protein>
    <submittedName>
        <fullName evidence="1">6-bladed beta-propeller</fullName>
    </submittedName>
</protein>
<accession>A0ABR7CL18</accession>
<proteinExistence type="predicted"/>
<comment type="caution">
    <text evidence="1">The sequence shown here is derived from an EMBL/GenBank/DDBJ whole genome shotgun (WGS) entry which is preliminary data.</text>
</comment>
<dbReference type="Proteomes" id="UP000636891">
    <property type="component" value="Unassembled WGS sequence"/>
</dbReference>
<organism evidence="1 2">
    <name type="scientific">Alistipes hominis</name>
    <dbReference type="NCBI Taxonomy" id="2763015"/>
    <lineage>
        <taxon>Bacteria</taxon>
        <taxon>Pseudomonadati</taxon>
        <taxon>Bacteroidota</taxon>
        <taxon>Bacteroidia</taxon>
        <taxon>Bacteroidales</taxon>
        <taxon>Rikenellaceae</taxon>
        <taxon>Alistipes</taxon>
    </lineage>
</organism>
<dbReference type="RefSeq" id="WP_118655555.1">
    <property type="nucleotide sequence ID" value="NZ_JACOOK010000002.1"/>
</dbReference>
<name>A0ABR7CL18_9BACT</name>
<reference evidence="1 2" key="1">
    <citation type="submission" date="2020-08" db="EMBL/GenBank/DDBJ databases">
        <title>Genome public.</title>
        <authorList>
            <person name="Liu C."/>
            <person name="Sun Q."/>
        </authorList>
    </citation>
    <scope>NUCLEOTIDE SEQUENCE [LARGE SCALE GENOMIC DNA]</scope>
    <source>
        <strain evidence="1 2">New-7</strain>
    </source>
</reference>
<evidence type="ECO:0000313" key="1">
    <source>
        <dbReference type="EMBL" id="MBC5616348.1"/>
    </source>
</evidence>
<dbReference type="Pfam" id="PF17170">
    <property type="entry name" value="DUF5128"/>
    <property type="match status" value="1"/>
</dbReference>
<dbReference type="EMBL" id="JACOOK010000002">
    <property type="protein sequence ID" value="MBC5616348.1"/>
    <property type="molecule type" value="Genomic_DNA"/>
</dbReference>
<keyword evidence="2" id="KW-1185">Reference proteome</keyword>
<gene>
    <name evidence="1" type="ORF">H8S08_04840</name>
</gene>